<dbReference type="GeneID" id="9060261"/>
<dbReference type="Proteomes" id="UP000007800">
    <property type="component" value="Unassembled WGS sequence"/>
</dbReference>
<reference evidence="2 3" key="1">
    <citation type="submission" date="2008-07" db="EMBL/GenBank/DDBJ databases">
        <authorList>
            <person name="El-Sayed N."/>
            <person name="Caler E."/>
            <person name="Inman J."/>
            <person name="Amedeo P."/>
            <person name="Hass B."/>
            <person name="Wortman J."/>
        </authorList>
    </citation>
    <scope>NUCLEOTIDE SEQUENCE [LARGE SCALE GENOMIC DNA]</scope>
    <source>
        <strain evidence="3">ATCC 50983 / TXsc</strain>
    </source>
</reference>
<dbReference type="InParanoid" id="C5KMR6"/>
<dbReference type="AlphaFoldDB" id="C5KMR6"/>
<feature type="compositionally biased region" description="Polar residues" evidence="1">
    <location>
        <begin position="1"/>
        <end position="12"/>
    </location>
</feature>
<name>C5KMR6_PERM5</name>
<accession>C5KMR6</accession>
<dbReference type="RefSeq" id="XP_002782429.1">
    <property type="nucleotide sequence ID" value="XM_002782383.1"/>
</dbReference>
<dbReference type="EMBL" id="GG674496">
    <property type="protein sequence ID" value="EER14224.1"/>
    <property type="molecule type" value="Genomic_DNA"/>
</dbReference>
<evidence type="ECO:0000256" key="1">
    <source>
        <dbReference type="SAM" id="MobiDB-lite"/>
    </source>
</evidence>
<sequence length="119" mass="13438">MINDLALTQETGRSPGMAPMRGHTTSTSREVLSAVGNVFRKWLTQTPNYDKCLQDAQAEMDAISGAGPEVIGEALNKEFMSDDEYESQVIALIRVFFQWAKLKDRRERSPLRRQLLGSY</sequence>
<protein>
    <submittedName>
        <fullName evidence="2">Uncharacterized protein</fullName>
    </submittedName>
</protein>
<keyword evidence="3" id="KW-1185">Reference proteome</keyword>
<feature type="region of interest" description="Disordered" evidence="1">
    <location>
        <begin position="1"/>
        <end position="27"/>
    </location>
</feature>
<proteinExistence type="predicted"/>
<organism evidence="3">
    <name type="scientific">Perkinsus marinus (strain ATCC 50983 / TXsc)</name>
    <dbReference type="NCBI Taxonomy" id="423536"/>
    <lineage>
        <taxon>Eukaryota</taxon>
        <taxon>Sar</taxon>
        <taxon>Alveolata</taxon>
        <taxon>Perkinsozoa</taxon>
        <taxon>Perkinsea</taxon>
        <taxon>Perkinsida</taxon>
        <taxon>Perkinsidae</taxon>
        <taxon>Perkinsus</taxon>
    </lineage>
</organism>
<gene>
    <name evidence="2" type="ORF">Pmar_PMAR029290</name>
</gene>
<evidence type="ECO:0000313" key="2">
    <source>
        <dbReference type="EMBL" id="EER14224.1"/>
    </source>
</evidence>
<evidence type="ECO:0000313" key="3">
    <source>
        <dbReference type="Proteomes" id="UP000007800"/>
    </source>
</evidence>